<gene>
    <name evidence="7" type="ORF">EZM97_22950</name>
</gene>
<evidence type="ECO:0000256" key="1">
    <source>
        <dbReference type="ARBA" id="ARBA00004141"/>
    </source>
</evidence>
<feature type="transmembrane region" description="Helical" evidence="5">
    <location>
        <begin position="375"/>
        <end position="405"/>
    </location>
</feature>
<dbReference type="Proteomes" id="UP000291822">
    <property type="component" value="Unassembled WGS sequence"/>
</dbReference>
<name>A0A4R0YR99_9GAMM</name>
<feature type="transmembrane region" description="Helical" evidence="5">
    <location>
        <begin position="319"/>
        <end position="339"/>
    </location>
</feature>
<dbReference type="RefSeq" id="WP_131411172.1">
    <property type="nucleotide sequence ID" value="NZ_SJTG01000003.1"/>
</dbReference>
<sequence length="557" mass="57724">MSPTGVPSESAASPAWHLDLVAGLAIAGLLLPEAVAYSGIAGLPPQAGVIALFVGLATYGLLGRSRYAIVSATSSSAAVLAAGTLALAGGDNAMRAAVGAMLVLLAGLCFLIAGLARLGGLSHLIARPVLRGYTFGLACVIALKQLPHLLGVPEVHGDFVPALLVQLVAVFAQVKPAALATGVLALVLLFACERVRRLPGSLLAIALGVAASAWLAARGVVLTGPIQLALSLGWPRWPEPGQWLPSIELAAALLLILYAESYSSIRGFALKHGDAVAPNRDLLVLGVANVLAGALQGMPVGAGYSGTSANEAAGARSRLAGLIAAASVLLLVVLALRWIERIPQPVLAAIVIHAVSKSLRLSTFAPYLRWHRDRLVALAAVLGVLSLGILNGLLVAIAFSLIMLLRQLATPRLSVLGRLADGHDFVDVARHPGAVPVTGMLIVRPEEPLFFANAEAVLAQARQRIDADHALRRVVLSLEESPDLDGTALESLGDFAAWLGARGIELRVARLKDAARDALSRMALPQLPPQALEDWSVEDAVLAPSLRSSSSVKGTPQ</sequence>
<evidence type="ECO:0000256" key="4">
    <source>
        <dbReference type="ARBA" id="ARBA00023136"/>
    </source>
</evidence>
<feature type="transmembrane region" description="Helical" evidence="5">
    <location>
        <begin position="243"/>
        <end position="261"/>
    </location>
</feature>
<feature type="transmembrane region" description="Helical" evidence="5">
    <location>
        <begin position="96"/>
        <end position="116"/>
    </location>
</feature>
<dbReference type="AlphaFoldDB" id="A0A4R0YR99"/>
<comment type="subcellular location">
    <subcellularLocation>
        <location evidence="1">Membrane</location>
        <topology evidence="1">Multi-pass membrane protein</topology>
    </subcellularLocation>
</comment>
<dbReference type="InterPro" id="IPR036513">
    <property type="entry name" value="STAS_dom_sf"/>
</dbReference>
<dbReference type="PANTHER" id="PTHR11814">
    <property type="entry name" value="SULFATE TRANSPORTER"/>
    <property type="match status" value="1"/>
</dbReference>
<dbReference type="GO" id="GO:0055085">
    <property type="term" value="P:transmembrane transport"/>
    <property type="evidence" value="ECO:0007669"/>
    <property type="project" value="InterPro"/>
</dbReference>
<evidence type="ECO:0000259" key="6">
    <source>
        <dbReference type="PROSITE" id="PS50801"/>
    </source>
</evidence>
<keyword evidence="4 5" id="KW-0472">Membrane</keyword>
<feature type="transmembrane region" description="Helical" evidence="5">
    <location>
        <begin position="282"/>
        <end position="299"/>
    </location>
</feature>
<evidence type="ECO:0000313" key="8">
    <source>
        <dbReference type="Proteomes" id="UP000291822"/>
    </source>
</evidence>
<keyword evidence="8" id="KW-1185">Reference proteome</keyword>
<dbReference type="InterPro" id="IPR001902">
    <property type="entry name" value="SLC26A/SulP_fam"/>
</dbReference>
<dbReference type="Pfam" id="PF01740">
    <property type="entry name" value="STAS"/>
    <property type="match status" value="1"/>
</dbReference>
<comment type="caution">
    <text evidence="7">The sequence shown here is derived from an EMBL/GenBank/DDBJ whole genome shotgun (WGS) entry which is preliminary data.</text>
</comment>
<dbReference type="CDD" id="cd07042">
    <property type="entry name" value="STAS_SulP_like_sulfate_transporter"/>
    <property type="match status" value="1"/>
</dbReference>
<evidence type="ECO:0000256" key="5">
    <source>
        <dbReference type="SAM" id="Phobius"/>
    </source>
</evidence>
<accession>A0A4R0YR99</accession>
<protein>
    <submittedName>
        <fullName evidence="7">SulP family inorganic anion transporter</fullName>
    </submittedName>
</protein>
<proteinExistence type="predicted"/>
<feature type="transmembrane region" description="Helical" evidence="5">
    <location>
        <begin position="167"/>
        <end position="190"/>
    </location>
</feature>
<organism evidence="7 8">
    <name type="scientific">Dyella soli</name>
    <dbReference type="NCBI Taxonomy" id="522319"/>
    <lineage>
        <taxon>Bacteria</taxon>
        <taxon>Pseudomonadati</taxon>
        <taxon>Pseudomonadota</taxon>
        <taxon>Gammaproteobacteria</taxon>
        <taxon>Lysobacterales</taxon>
        <taxon>Rhodanobacteraceae</taxon>
        <taxon>Dyella</taxon>
    </lineage>
</organism>
<keyword evidence="3 5" id="KW-1133">Transmembrane helix</keyword>
<evidence type="ECO:0000256" key="2">
    <source>
        <dbReference type="ARBA" id="ARBA00022692"/>
    </source>
</evidence>
<reference evidence="7 8" key="1">
    <citation type="submission" date="2019-02" db="EMBL/GenBank/DDBJ databases">
        <title>Dyella amyloliquefaciens sp. nov., isolated from forest soil.</title>
        <authorList>
            <person name="Gao Z.-H."/>
            <person name="Qiu L.-H."/>
        </authorList>
    </citation>
    <scope>NUCLEOTIDE SEQUENCE [LARGE SCALE GENOMIC DNA]</scope>
    <source>
        <strain evidence="7 8">KACC 12747</strain>
    </source>
</reference>
<feature type="transmembrane region" description="Helical" evidence="5">
    <location>
        <begin position="46"/>
        <end position="62"/>
    </location>
</feature>
<dbReference type="EMBL" id="SJTG01000003">
    <property type="protein sequence ID" value="TCI09100.1"/>
    <property type="molecule type" value="Genomic_DNA"/>
</dbReference>
<dbReference type="PROSITE" id="PS50801">
    <property type="entry name" value="STAS"/>
    <property type="match status" value="1"/>
</dbReference>
<keyword evidence="2 5" id="KW-0812">Transmembrane</keyword>
<dbReference type="InterPro" id="IPR002645">
    <property type="entry name" value="STAS_dom"/>
</dbReference>
<dbReference type="Gene3D" id="3.30.750.24">
    <property type="entry name" value="STAS domain"/>
    <property type="match status" value="1"/>
</dbReference>
<dbReference type="GO" id="GO:0016020">
    <property type="term" value="C:membrane"/>
    <property type="evidence" value="ECO:0007669"/>
    <property type="project" value="UniProtKB-SubCell"/>
</dbReference>
<dbReference type="InterPro" id="IPR011547">
    <property type="entry name" value="SLC26A/SulP_dom"/>
</dbReference>
<dbReference type="Pfam" id="PF00916">
    <property type="entry name" value="Sulfate_transp"/>
    <property type="match status" value="1"/>
</dbReference>
<feature type="transmembrane region" description="Helical" evidence="5">
    <location>
        <begin position="69"/>
        <end position="90"/>
    </location>
</feature>
<evidence type="ECO:0000313" key="7">
    <source>
        <dbReference type="EMBL" id="TCI09100.1"/>
    </source>
</evidence>
<feature type="domain" description="STAS" evidence="6">
    <location>
        <begin position="430"/>
        <end position="544"/>
    </location>
</feature>
<dbReference type="SUPFAM" id="SSF52091">
    <property type="entry name" value="SpoIIaa-like"/>
    <property type="match status" value="1"/>
</dbReference>
<feature type="transmembrane region" description="Helical" evidence="5">
    <location>
        <begin position="202"/>
        <end position="223"/>
    </location>
</feature>
<evidence type="ECO:0000256" key="3">
    <source>
        <dbReference type="ARBA" id="ARBA00022989"/>
    </source>
</evidence>